<dbReference type="Proteomes" id="UP001165122">
    <property type="component" value="Unassembled WGS sequence"/>
</dbReference>
<sequence length="109" mass="12112">MSAAVQPMSIRVKHTNQTYFVPCTRSSSFLEIKEQISLANGKNAITAAINLEATNIQLLLPPTSDQPSKELPDLGTISDHMIENDQLIYTAFRKEGGSWEDVDFGEKKE</sequence>
<dbReference type="PROSITE" id="PS50053">
    <property type="entry name" value="UBIQUITIN_2"/>
    <property type="match status" value="1"/>
</dbReference>
<evidence type="ECO:0000313" key="2">
    <source>
        <dbReference type="EMBL" id="GMI07197.1"/>
    </source>
</evidence>
<accession>A0A9W7CF76</accession>
<gene>
    <name evidence="2" type="ORF">TrLO_g11048</name>
</gene>
<feature type="domain" description="Ubiquitin-like" evidence="1">
    <location>
        <begin position="8"/>
        <end position="97"/>
    </location>
</feature>
<dbReference type="EMBL" id="BRXW01000109">
    <property type="protein sequence ID" value="GMI07197.1"/>
    <property type="molecule type" value="Genomic_DNA"/>
</dbReference>
<proteinExistence type="predicted"/>
<keyword evidence="3" id="KW-1185">Reference proteome</keyword>
<name>A0A9W7CF76_9STRA</name>
<comment type="caution">
    <text evidence="2">The sequence shown here is derived from an EMBL/GenBank/DDBJ whole genome shotgun (WGS) entry which is preliminary data.</text>
</comment>
<dbReference type="SUPFAM" id="SSF54236">
    <property type="entry name" value="Ubiquitin-like"/>
    <property type="match status" value="1"/>
</dbReference>
<dbReference type="InterPro" id="IPR000626">
    <property type="entry name" value="Ubiquitin-like_dom"/>
</dbReference>
<organism evidence="2 3">
    <name type="scientific">Triparma laevis f. longispina</name>
    <dbReference type="NCBI Taxonomy" id="1714387"/>
    <lineage>
        <taxon>Eukaryota</taxon>
        <taxon>Sar</taxon>
        <taxon>Stramenopiles</taxon>
        <taxon>Ochrophyta</taxon>
        <taxon>Bolidophyceae</taxon>
        <taxon>Parmales</taxon>
        <taxon>Triparmaceae</taxon>
        <taxon>Triparma</taxon>
    </lineage>
</organism>
<dbReference type="OrthoDB" id="197122at2759"/>
<evidence type="ECO:0000313" key="3">
    <source>
        <dbReference type="Proteomes" id="UP001165122"/>
    </source>
</evidence>
<dbReference type="PANTHER" id="PTHR47725">
    <property type="entry name" value="OS03G0364000 PROTEIN"/>
    <property type="match status" value="1"/>
</dbReference>
<evidence type="ECO:0000259" key="1">
    <source>
        <dbReference type="PROSITE" id="PS50053"/>
    </source>
</evidence>
<protein>
    <recommendedName>
        <fullName evidence="1">Ubiquitin-like domain-containing protein</fullName>
    </recommendedName>
</protein>
<dbReference type="PANTHER" id="PTHR47725:SF2">
    <property type="entry name" value="UBIQUITIN-LIKE DOMAIN-CONTAINING PROTEIN"/>
    <property type="match status" value="1"/>
</dbReference>
<dbReference type="AlphaFoldDB" id="A0A9W7CF76"/>
<dbReference type="InterPro" id="IPR029071">
    <property type="entry name" value="Ubiquitin-like_domsf"/>
</dbReference>
<reference evidence="3" key="1">
    <citation type="journal article" date="2023" name="Commun. Biol.">
        <title>Genome analysis of Parmales, the sister group of diatoms, reveals the evolutionary specialization of diatoms from phago-mixotrophs to photoautotrophs.</title>
        <authorList>
            <person name="Ban H."/>
            <person name="Sato S."/>
            <person name="Yoshikawa S."/>
            <person name="Yamada K."/>
            <person name="Nakamura Y."/>
            <person name="Ichinomiya M."/>
            <person name="Sato N."/>
            <person name="Blanc-Mathieu R."/>
            <person name="Endo H."/>
            <person name="Kuwata A."/>
            <person name="Ogata H."/>
        </authorList>
    </citation>
    <scope>NUCLEOTIDE SEQUENCE [LARGE SCALE GENOMIC DNA]</scope>
    <source>
        <strain evidence="3">NIES 3700</strain>
    </source>
</reference>